<keyword evidence="3 8" id="KW-1134">Transmembrane beta strand</keyword>
<sequence length="734" mass="78347">MSFNRSRRLGLVASLGVPLTCLAGTARGEDVALPEITVSAPSPIVAPSTGAAPAEVPAGLLVIPSRTFAPVTVVERNEIERNQYLTLGDVTFSKPGTTSTTFAPGAGRPVIRGLDNFRVRLQENGVSTFDVSSFGEDHGVPTNPLTADRIEIIRGPATLRFGSQAIGGVVDVTNNRVPSALPPGGITARATGGVNSVNRGYDTAGTIDAGAGNVAVHADYFAQKGGDYRIPGGTQANSGFDTRGVAIGGSVILDSGFAGIAYSHVNSIYEIPGGESAANRTRIDMVQDKVVAKGEIRPPTEYIDAIRFWAGASNYRHFEIGAPHTEHGHDHGDDHNHDHDHAEGPLAALGDQIHSTFKSQEQEARVEVQHKTFTTPFGALSGSVGLQVAHQSLGTSGEAGGLLAPAQTKTAAVYLFEELALSDTLKLQAAGRIERASISGTADIFPGSYLPTSEDPLQTLHRNRDFAPKSISAGILKVLPWWNIVATLNAQYVERAPSAPELFSKGPHEASGTFEIGDPNLNIERARTVEFSLKKGDGPFRFEASVYYTKFSGFIYKRLTGIMCGETFATCGVEDELTQIAYAQQNATFKGAEVIGQYDVMPLGAGVIGVEGQYDIVQAKFADGTYVPRLPPQRLGGALYFRSDEWFAKIGLLHAYAQNDVASYETRTPGYNLLKAEVNYTRKLAANQFGLTEVSFGVVGDNLLNDDIRNSVSFKKDEVLLPGRGVKAYASVRF</sequence>
<protein>
    <submittedName>
        <fullName evidence="14">TonB-dependent receptor</fullName>
    </submittedName>
</protein>
<dbReference type="Gene3D" id="2.170.130.10">
    <property type="entry name" value="TonB-dependent receptor, plug domain"/>
    <property type="match status" value="1"/>
</dbReference>
<organism evidence="14 15">
    <name type="scientific">Chelatococcus reniformis</name>
    <dbReference type="NCBI Taxonomy" id="1494448"/>
    <lineage>
        <taxon>Bacteria</taxon>
        <taxon>Pseudomonadati</taxon>
        <taxon>Pseudomonadota</taxon>
        <taxon>Alphaproteobacteria</taxon>
        <taxon>Hyphomicrobiales</taxon>
        <taxon>Chelatococcaceae</taxon>
        <taxon>Chelatococcus</taxon>
    </lineage>
</organism>
<feature type="chain" id="PRO_5036975872" evidence="11">
    <location>
        <begin position="24"/>
        <end position="734"/>
    </location>
</feature>
<keyword evidence="6 8" id="KW-0472">Membrane</keyword>
<dbReference type="InterPro" id="IPR036942">
    <property type="entry name" value="Beta-barrel_TonB_sf"/>
</dbReference>
<keyword evidence="14" id="KW-0675">Receptor</keyword>
<dbReference type="EMBL" id="BMGG01000003">
    <property type="protein sequence ID" value="GGC58516.1"/>
    <property type="molecule type" value="Genomic_DNA"/>
</dbReference>
<dbReference type="GO" id="GO:0044718">
    <property type="term" value="P:siderophore transmembrane transport"/>
    <property type="evidence" value="ECO:0007669"/>
    <property type="project" value="TreeGrafter"/>
</dbReference>
<feature type="region of interest" description="Disordered" evidence="10">
    <location>
        <begin position="322"/>
        <end position="344"/>
    </location>
</feature>
<comment type="caution">
    <text evidence="14">The sequence shown here is derived from an EMBL/GenBank/DDBJ whole genome shotgun (WGS) entry which is preliminary data.</text>
</comment>
<evidence type="ECO:0000256" key="5">
    <source>
        <dbReference type="ARBA" id="ARBA00023077"/>
    </source>
</evidence>
<keyword evidence="5 9" id="KW-0798">TonB box</keyword>
<dbReference type="InterPro" id="IPR039426">
    <property type="entry name" value="TonB-dep_rcpt-like"/>
</dbReference>
<keyword evidence="2 8" id="KW-0813">Transport</keyword>
<keyword evidence="4 8" id="KW-0812">Transmembrane</keyword>
<feature type="signal peptide" evidence="11">
    <location>
        <begin position="1"/>
        <end position="23"/>
    </location>
</feature>
<reference evidence="14" key="2">
    <citation type="submission" date="2020-09" db="EMBL/GenBank/DDBJ databases">
        <authorList>
            <person name="Sun Q."/>
            <person name="Zhou Y."/>
        </authorList>
    </citation>
    <scope>NUCLEOTIDE SEQUENCE</scope>
    <source>
        <strain evidence="14">CGMCC 1.12919</strain>
    </source>
</reference>
<dbReference type="GO" id="GO:0009279">
    <property type="term" value="C:cell outer membrane"/>
    <property type="evidence" value="ECO:0007669"/>
    <property type="project" value="UniProtKB-SubCell"/>
</dbReference>
<evidence type="ECO:0000313" key="15">
    <source>
        <dbReference type="Proteomes" id="UP000637002"/>
    </source>
</evidence>
<accession>A0A916U4G5</accession>
<name>A0A916U4G5_9HYPH</name>
<evidence type="ECO:0000313" key="14">
    <source>
        <dbReference type="EMBL" id="GGC58516.1"/>
    </source>
</evidence>
<feature type="domain" description="TonB-dependent receptor-like beta-barrel" evidence="12">
    <location>
        <begin position="358"/>
        <end position="693"/>
    </location>
</feature>
<keyword evidence="15" id="KW-1185">Reference proteome</keyword>
<dbReference type="RefSeq" id="WP_244641876.1">
    <property type="nucleotide sequence ID" value="NZ_BMGG01000003.1"/>
</dbReference>
<evidence type="ECO:0000259" key="12">
    <source>
        <dbReference type="Pfam" id="PF00593"/>
    </source>
</evidence>
<evidence type="ECO:0000256" key="3">
    <source>
        <dbReference type="ARBA" id="ARBA00022452"/>
    </source>
</evidence>
<dbReference type="InterPro" id="IPR012910">
    <property type="entry name" value="Plug_dom"/>
</dbReference>
<dbReference type="PANTHER" id="PTHR30069:SF40">
    <property type="entry name" value="TONB-DEPENDENT RECEPTOR NMB0964-RELATED"/>
    <property type="match status" value="1"/>
</dbReference>
<evidence type="ECO:0000256" key="9">
    <source>
        <dbReference type="RuleBase" id="RU003357"/>
    </source>
</evidence>
<dbReference type="AlphaFoldDB" id="A0A916U4G5"/>
<evidence type="ECO:0000259" key="13">
    <source>
        <dbReference type="Pfam" id="PF07715"/>
    </source>
</evidence>
<dbReference type="Gene3D" id="2.40.170.20">
    <property type="entry name" value="TonB-dependent receptor, beta-barrel domain"/>
    <property type="match status" value="1"/>
</dbReference>
<dbReference type="Pfam" id="PF07715">
    <property type="entry name" value="Plug"/>
    <property type="match status" value="1"/>
</dbReference>
<evidence type="ECO:0000256" key="4">
    <source>
        <dbReference type="ARBA" id="ARBA00022692"/>
    </source>
</evidence>
<evidence type="ECO:0000256" key="8">
    <source>
        <dbReference type="PROSITE-ProRule" id="PRU01360"/>
    </source>
</evidence>
<dbReference type="InterPro" id="IPR037066">
    <property type="entry name" value="Plug_dom_sf"/>
</dbReference>
<dbReference type="Pfam" id="PF00593">
    <property type="entry name" value="TonB_dep_Rec_b-barrel"/>
    <property type="match status" value="1"/>
</dbReference>
<dbReference type="GO" id="GO:0015344">
    <property type="term" value="F:siderophore uptake transmembrane transporter activity"/>
    <property type="evidence" value="ECO:0007669"/>
    <property type="project" value="TreeGrafter"/>
</dbReference>
<evidence type="ECO:0000256" key="6">
    <source>
        <dbReference type="ARBA" id="ARBA00023136"/>
    </source>
</evidence>
<proteinExistence type="inferred from homology"/>
<dbReference type="PANTHER" id="PTHR30069">
    <property type="entry name" value="TONB-DEPENDENT OUTER MEMBRANE RECEPTOR"/>
    <property type="match status" value="1"/>
</dbReference>
<evidence type="ECO:0000256" key="2">
    <source>
        <dbReference type="ARBA" id="ARBA00022448"/>
    </source>
</evidence>
<keyword evidence="7 8" id="KW-0998">Cell outer membrane</keyword>
<comment type="subcellular location">
    <subcellularLocation>
        <location evidence="1 8">Cell outer membrane</location>
        <topology evidence="1 8">Multi-pass membrane protein</topology>
    </subcellularLocation>
</comment>
<evidence type="ECO:0000256" key="11">
    <source>
        <dbReference type="SAM" id="SignalP"/>
    </source>
</evidence>
<evidence type="ECO:0000256" key="1">
    <source>
        <dbReference type="ARBA" id="ARBA00004571"/>
    </source>
</evidence>
<dbReference type="Proteomes" id="UP000637002">
    <property type="component" value="Unassembled WGS sequence"/>
</dbReference>
<feature type="domain" description="TonB-dependent receptor plug" evidence="13">
    <location>
        <begin position="67"/>
        <end position="169"/>
    </location>
</feature>
<evidence type="ECO:0000256" key="7">
    <source>
        <dbReference type="ARBA" id="ARBA00023237"/>
    </source>
</evidence>
<evidence type="ECO:0000256" key="10">
    <source>
        <dbReference type="SAM" id="MobiDB-lite"/>
    </source>
</evidence>
<comment type="similarity">
    <text evidence="8 9">Belongs to the TonB-dependent receptor family.</text>
</comment>
<dbReference type="InterPro" id="IPR000531">
    <property type="entry name" value="Beta-barrel_TonB"/>
</dbReference>
<feature type="compositionally biased region" description="Basic and acidic residues" evidence="10">
    <location>
        <begin position="322"/>
        <end position="343"/>
    </location>
</feature>
<dbReference type="SUPFAM" id="SSF56935">
    <property type="entry name" value="Porins"/>
    <property type="match status" value="1"/>
</dbReference>
<reference evidence="14" key="1">
    <citation type="journal article" date="2014" name="Int. J. Syst. Evol. Microbiol.">
        <title>Complete genome sequence of Corynebacterium casei LMG S-19264T (=DSM 44701T), isolated from a smear-ripened cheese.</title>
        <authorList>
            <consortium name="US DOE Joint Genome Institute (JGI-PGF)"/>
            <person name="Walter F."/>
            <person name="Albersmeier A."/>
            <person name="Kalinowski J."/>
            <person name="Ruckert C."/>
        </authorList>
    </citation>
    <scope>NUCLEOTIDE SEQUENCE</scope>
    <source>
        <strain evidence="14">CGMCC 1.12919</strain>
    </source>
</reference>
<keyword evidence="11" id="KW-0732">Signal</keyword>
<dbReference type="PROSITE" id="PS52016">
    <property type="entry name" value="TONB_DEPENDENT_REC_3"/>
    <property type="match status" value="1"/>
</dbReference>
<gene>
    <name evidence="14" type="ORF">GCM10010994_16800</name>
</gene>